<dbReference type="EMBL" id="ACPB03000861">
    <property type="status" value="NOT_ANNOTATED_CDS"/>
    <property type="molecule type" value="Genomic_DNA"/>
</dbReference>
<feature type="transmembrane region" description="Helical" evidence="8">
    <location>
        <begin position="167"/>
        <end position="196"/>
    </location>
</feature>
<dbReference type="Pfam" id="PF03901">
    <property type="entry name" value="Glyco_transf_22"/>
    <property type="match status" value="1"/>
</dbReference>
<reference evidence="9" key="1">
    <citation type="submission" date="2015-05" db="UniProtKB">
        <authorList>
            <consortium name="EnsemblMetazoa"/>
        </authorList>
    </citation>
    <scope>IDENTIFICATION</scope>
</reference>
<evidence type="ECO:0000256" key="4">
    <source>
        <dbReference type="ARBA" id="ARBA00022692"/>
    </source>
</evidence>
<accession>T1HDC6</accession>
<keyword evidence="3" id="KW-0808">Transferase</keyword>
<dbReference type="EC" id="2.4.1.-" evidence="8"/>
<keyword evidence="6 8" id="KW-1133">Transmembrane helix</keyword>
<dbReference type="AlphaFoldDB" id="T1HDC6"/>
<dbReference type="HOGENOM" id="CLU_012353_2_0_1"/>
<feature type="transmembrane region" description="Helical" evidence="8">
    <location>
        <begin position="347"/>
        <end position="366"/>
    </location>
</feature>
<dbReference type="PANTHER" id="PTHR22760">
    <property type="entry name" value="GLYCOSYLTRANSFERASE"/>
    <property type="match status" value="1"/>
</dbReference>
<evidence type="ECO:0000256" key="6">
    <source>
        <dbReference type="ARBA" id="ARBA00022989"/>
    </source>
</evidence>
<feature type="transmembrane region" description="Helical" evidence="8">
    <location>
        <begin position="258"/>
        <end position="280"/>
    </location>
</feature>
<dbReference type="Proteomes" id="UP000015103">
    <property type="component" value="Unassembled WGS sequence"/>
</dbReference>
<dbReference type="EnsemblMetazoa" id="RPRC002043-RA">
    <property type="protein sequence ID" value="RPRC002043-PA"/>
    <property type="gene ID" value="RPRC002043"/>
</dbReference>
<evidence type="ECO:0000256" key="8">
    <source>
        <dbReference type="RuleBase" id="RU363075"/>
    </source>
</evidence>
<dbReference type="InterPro" id="IPR005599">
    <property type="entry name" value="GPI_mannosylTrfase"/>
</dbReference>
<dbReference type="GeneID" id="141450267"/>
<dbReference type="VEuPathDB" id="VectorBase:RPRC002043"/>
<dbReference type="PANTHER" id="PTHR22760:SF4">
    <property type="entry name" value="GPI MANNOSYLTRANSFERASE 3"/>
    <property type="match status" value="1"/>
</dbReference>
<protein>
    <recommendedName>
        <fullName evidence="8">Mannosyltransferase</fullName>
        <ecNumber evidence="8">2.4.1.-</ecNumber>
    </recommendedName>
</protein>
<dbReference type="RefSeq" id="XP_073976607.1">
    <property type="nucleotide sequence ID" value="XM_074120506.1"/>
</dbReference>
<keyword evidence="10" id="KW-1185">Reference proteome</keyword>
<feature type="transmembrane region" description="Helical" evidence="8">
    <location>
        <begin position="292"/>
        <end position="311"/>
    </location>
</feature>
<evidence type="ECO:0000256" key="7">
    <source>
        <dbReference type="ARBA" id="ARBA00023136"/>
    </source>
</evidence>
<dbReference type="STRING" id="13249.T1HDC6"/>
<dbReference type="GO" id="GO:0006506">
    <property type="term" value="P:GPI anchor biosynthetic process"/>
    <property type="evidence" value="ECO:0007669"/>
    <property type="project" value="TreeGrafter"/>
</dbReference>
<dbReference type="InParanoid" id="T1HDC6"/>
<evidence type="ECO:0000256" key="5">
    <source>
        <dbReference type="ARBA" id="ARBA00022824"/>
    </source>
</evidence>
<comment type="subcellular location">
    <subcellularLocation>
        <location evidence="1 8">Endoplasmic reticulum membrane</location>
        <topology evidence="1 8">Multi-pass membrane protein</topology>
    </subcellularLocation>
</comment>
<keyword evidence="5 8" id="KW-0256">Endoplasmic reticulum</keyword>
<dbReference type="eggNOG" id="KOG1771">
    <property type="taxonomic scope" value="Eukaryota"/>
</dbReference>
<keyword evidence="7 8" id="KW-0472">Membrane</keyword>
<proteinExistence type="inferred from homology"/>
<evidence type="ECO:0000313" key="9">
    <source>
        <dbReference type="EnsemblMetazoa" id="RPRC002043-PA"/>
    </source>
</evidence>
<feature type="transmembrane region" description="Helical" evidence="8">
    <location>
        <begin position="121"/>
        <end position="143"/>
    </location>
</feature>
<evidence type="ECO:0000256" key="1">
    <source>
        <dbReference type="ARBA" id="ARBA00004477"/>
    </source>
</evidence>
<evidence type="ECO:0000313" key="10">
    <source>
        <dbReference type="Proteomes" id="UP000015103"/>
    </source>
</evidence>
<dbReference type="FunCoup" id="T1HDC6">
    <property type="interactions" value="1639"/>
</dbReference>
<dbReference type="GO" id="GO:0000026">
    <property type="term" value="F:alpha-1,2-mannosyltransferase activity"/>
    <property type="evidence" value="ECO:0007669"/>
    <property type="project" value="TreeGrafter"/>
</dbReference>
<comment type="similarity">
    <text evidence="8">Belongs to the glycosyltransferase 22 family.</text>
</comment>
<dbReference type="GO" id="GO:0005789">
    <property type="term" value="C:endoplasmic reticulum membrane"/>
    <property type="evidence" value="ECO:0007669"/>
    <property type="project" value="UniProtKB-SubCell"/>
</dbReference>
<evidence type="ECO:0000256" key="2">
    <source>
        <dbReference type="ARBA" id="ARBA00022676"/>
    </source>
</evidence>
<name>T1HDC6_RHOPR</name>
<feature type="transmembrane region" description="Helical" evidence="8">
    <location>
        <begin position="317"/>
        <end position="335"/>
    </location>
</feature>
<feature type="transmembrane region" description="Helical" evidence="8">
    <location>
        <begin position="208"/>
        <end position="238"/>
    </location>
</feature>
<evidence type="ECO:0000256" key="3">
    <source>
        <dbReference type="ARBA" id="ARBA00022679"/>
    </source>
</evidence>
<organism evidence="9 10">
    <name type="scientific">Rhodnius prolixus</name>
    <name type="common">Triatomid bug</name>
    <dbReference type="NCBI Taxonomy" id="13249"/>
    <lineage>
        <taxon>Eukaryota</taxon>
        <taxon>Metazoa</taxon>
        <taxon>Ecdysozoa</taxon>
        <taxon>Arthropoda</taxon>
        <taxon>Hexapoda</taxon>
        <taxon>Insecta</taxon>
        <taxon>Pterygota</taxon>
        <taxon>Neoptera</taxon>
        <taxon>Paraneoptera</taxon>
        <taxon>Hemiptera</taxon>
        <taxon>Heteroptera</taxon>
        <taxon>Panheteroptera</taxon>
        <taxon>Cimicomorpha</taxon>
        <taxon>Reduviidae</taxon>
        <taxon>Triatominae</taxon>
        <taxon>Rhodnius</taxon>
    </lineage>
</organism>
<dbReference type="OMA" id="HHMVFNN"/>
<keyword evidence="4 8" id="KW-0812">Transmembrane</keyword>
<sequence>MKTFVKYEEFPYKLWFIMLFLRCMDLAWVQSSYVPDEYWQSLEVAHNKVFGYGYLTWEWIEGIRSYLYVAVISSLYYVLKNFGLDTPDAIITGPRILQGILSSISDAYFIRWVHEKRNGRFYWAFLSWVTCYFISYCSTRTLINTFEMNLTTIALYYYPWSPKSKNFLFVFLVTLLCYARPTAAIAWTPLVLINVFSMKNSLHYFITSYLPVGLFVSAICVSLDSWMHGTLIITPWNFFKFNVLKDIGTYYGTHTSLWYFYAGIPAVLGLHIITFYYGFFKTLSTRLSNIKYDVEAQMCITIVWSLAIYSLLPHKEFRFLMPLLPMMLYISSGVFSNWSVKANSLHIYFVAVLLVSANICSIFYLGQFHQTGQLETMTYLRHAIKNETNPKIVFLAPCHSFPGYSHLHANVSTRYLTCEPNLQDVPDYQDEADKFYNDTSVWLKVEYTTIYPCSLPTHLVMYDSLNIQNFLSVKNYTLQKEIFNSLHYSPPREGQKVYVYRRRGKRC</sequence>
<keyword evidence="2 8" id="KW-0328">Glycosyltransferase</keyword>